<keyword evidence="2" id="KW-1185">Reference proteome</keyword>
<protein>
    <submittedName>
        <fullName evidence="1">15176_t:CDS:1</fullName>
    </submittedName>
</protein>
<sequence>NKETSIFLNTTESFTALKELQTRLKVSQHQGNTNMAESFTSKPESTRFYTRKLTPTYLYTNE</sequence>
<evidence type="ECO:0000313" key="2">
    <source>
        <dbReference type="Proteomes" id="UP000789920"/>
    </source>
</evidence>
<organism evidence="1 2">
    <name type="scientific">Racocetra persica</name>
    <dbReference type="NCBI Taxonomy" id="160502"/>
    <lineage>
        <taxon>Eukaryota</taxon>
        <taxon>Fungi</taxon>
        <taxon>Fungi incertae sedis</taxon>
        <taxon>Mucoromycota</taxon>
        <taxon>Glomeromycotina</taxon>
        <taxon>Glomeromycetes</taxon>
        <taxon>Diversisporales</taxon>
        <taxon>Gigasporaceae</taxon>
        <taxon>Racocetra</taxon>
    </lineage>
</organism>
<accession>A0ACA9SP12</accession>
<feature type="non-terminal residue" evidence="1">
    <location>
        <position position="1"/>
    </location>
</feature>
<proteinExistence type="predicted"/>
<feature type="non-terminal residue" evidence="1">
    <location>
        <position position="62"/>
    </location>
</feature>
<dbReference type="Proteomes" id="UP000789920">
    <property type="component" value="Unassembled WGS sequence"/>
</dbReference>
<comment type="caution">
    <text evidence="1">The sequence shown here is derived from an EMBL/GenBank/DDBJ whole genome shotgun (WGS) entry which is preliminary data.</text>
</comment>
<dbReference type="EMBL" id="CAJVQC010145619">
    <property type="protein sequence ID" value="CAG8845187.1"/>
    <property type="molecule type" value="Genomic_DNA"/>
</dbReference>
<evidence type="ECO:0000313" key="1">
    <source>
        <dbReference type="EMBL" id="CAG8845187.1"/>
    </source>
</evidence>
<name>A0ACA9SP12_9GLOM</name>
<gene>
    <name evidence="1" type="ORF">RPERSI_LOCUS33553</name>
</gene>
<reference evidence="1" key="1">
    <citation type="submission" date="2021-06" db="EMBL/GenBank/DDBJ databases">
        <authorList>
            <person name="Kallberg Y."/>
            <person name="Tangrot J."/>
            <person name="Rosling A."/>
        </authorList>
    </citation>
    <scope>NUCLEOTIDE SEQUENCE</scope>
    <source>
        <strain evidence="1">MA461A</strain>
    </source>
</reference>